<dbReference type="AlphaFoldDB" id="A0A5E6M8G6"/>
<name>A0A5E6M8G6_9BACT</name>
<dbReference type="EMBL" id="CABFVA020000009">
    <property type="protein sequence ID" value="VVM04691.1"/>
    <property type="molecule type" value="Genomic_DNA"/>
</dbReference>
<protein>
    <submittedName>
        <fullName evidence="2">Uncharacterized protein</fullName>
    </submittedName>
</protein>
<gene>
    <name evidence="2" type="ORF">MAMT_00237</name>
</gene>
<reference evidence="2 3" key="1">
    <citation type="submission" date="2019-09" db="EMBL/GenBank/DDBJ databases">
        <authorList>
            <person name="Cremers G."/>
        </authorList>
    </citation>
    <scope>NUCLEOTIDE SEQUENCE [LARGE SCALE GENOMIC DNA]</scope>
    <source>
        <strain evidence="2">4A</strain>
    </source>
</reference>
<evidence type="ECO:0000313" key="3">
    <source>
        <dbReference type="Proteomes" id="UP000334923"/>
    </source>
</evidence>
<evidence type="ECO:0000256" key="1">
    <source>
        <dbReference type="SAM" id="MobiDB-lite"/>
    </source>
</evidence>
<feature type="region of interest" description="Disordered" evidence="1">
    <location>
        <begin position="105"/>
        <end position="124"/>
    </location>
</feature>
<sequence>MTMIGASGRCWKYPPPSGKVFHRTIPAGARSEGAWVRFVARALEEERGRHKQKTPKRIGRGRKRRLAGMQANLTRSFPKGKQTFRLPYECYPRNDKVLRKLSRARKSRARVALKESPRIRPISS</sequence>
<proteinExistence type="predicted"/>
<evidence type="ECO:0000313" key="2">
    <source>
        <dbReference type="EMBL" id="VVM04691.1"/>
    </source>
</evidence>
<dbReference type="Proteomes" id="UP000334923">
    <property type="component" value="Unassembled WGS sequence"/>
</dbReference>
<organism evidence="2 3">
    <name type="scientific">Methylacidimicrobium tartarophylax</name>
    <dbReference type="NCBI Taxonomy" id="1041768"/>
    <lineage>
        <taxon>Bacteria</taxon>
        <taxon>Pseudomonadati</taxon>
        <taxon>Verrucomicrobiota</taxon>
        <taxon>Methylacidimicrobium</taxon>
    </lineage>
</organism>
<accession>A0A5E6M8G6</accession>
<keyword evidence="3" id="KW-1185">Reference proteome</keyword>